<dbReference type="Gene3D" id="3.40.50.300">
    <property type="entry name" value="P-loop containing nucleotide triphosphate hydrolases"/>
    <property type="match status" value="2"/>
</dbReference>
<sequence length="350" mass="38832">MLVLGPTRELVAQIQRSAERFCKTTQILLETIYGGASKAEQLAGLRKMPAVVVATPGRLIEFLEEEPAPCSLKHVRHMVLDEADRMLGEGFEVQVRQILAEATMPNRQTLLFSATWPPAVKAFASTVLRQPVEVRVGAGDSCFSTNPNVVQDVMFLRDDSEKPSALCALLKGRKNVKAIVFVATKRACQQLERSLRGRVPLVCDALHGDRSQRDREAVLDHFRKGQVQVLLATDVAGRGIDVSNVTLVVNYDCPRSAEDYIHRIGRTGRQGKGVAISILTDREQDAMELIANVIEKAGTRMPPELAKRLGMLTSVGKVDPRMHWKEPWQGLDGNKYQKEDLKSAVESLWT</sequence>
<keyword evidence="6 12" id="KW-0547">Nucleotide-binding</keyword>
<keyword evidence="9 12" id="KW-0067">ATP-binding</keyword>
<evidence type="ECO:0000256" key="1">
    <source>
        <dbReference type="ARBA" id="ARBA00004604"/>
    </source>
</evidence>
<dbReference type="Pfam" id="PF00270">
    <property type="entry name" value="DEAD"/>
    <property type="match status" value="1"/>
</dbReference>
<dbReference type="SUPFAM" id="SSF52540">
    <property type="entry name" value="P-loop containing nucleoside triphosphate hydrolases"/>
    <property type="match status" value="1"/>
</dbReference>
<dbReference type="Pfam" id="PF00271">
    <property type="entry name" value="Helicase_C"/>
    <property type="match status" value="1"/>
</dbReference>
<keyword evidence="10" id="KW-0539">Nucleus</keyword>
<dbReference type="SMART" id="SM00490">
    <property type="entry name" value="HELICc"/>
    <property type="match status" value="1"/>
</dbReference>
<evidence type="ECO:0000256" key="4">
    <source>
        <dbReference type="ARBA" id="ARBA00022517"/>
    </source>
</evidence>
<keyword evidence="16" id="KW-1185">Reference proteome</keyword>
<feature type="domain" description="Helicase ATP-binding" evidence="13">
    <location>
        <begin position="1"/>
        <end position="134"/>
    </location>
</feature>
<evidence type="ECO:0000256" key="12">
    <source>
        <dbReference type="RuleBase" id="RU000492"/>
    </source>
</evidence>
<dbReference type="CDD" id="cd00268">
    <property type="entry name" value="DEADc"/>
    <property type="match status" value="1"/>
</dbReference>
<evidence type="ECO:0000256" key="3">
    <source>
        <dbReference type="ARBA" id="ARBA00012552"/>
    </source>
</evidence>
<evidence type="ECO:0000256" key="6">
    <source>
        <dbReference type="ARBA" id="ARBA00022741"/>
    </source>
</evidence>
<evidence type="ECO:0000259" key="14">
    <source>
        <dbReference type="PROSITE" id="PS51194"/>
    </source>
</evidence>
<comment type="function">
    <text evidence="11">ATP-dependent RNA helicase required for 60S ribosomal subunit synthesis. Involved in efficient pre-rRNA processing, predominantly at site A3, which is necessary for the normal formation of 25S and 5.8S rRNAs.</text>
</comment>
<dbReference type="EC" id="3.6.4.13" evidence="3"/>
<keyword evidence="7 12" id="KW-0378">Hydrolase</keyword>
<reference evidence="15" key="1">
    <citation type="submission" date="2021-02" db="EMBL/GenBank/DDBJ databases">
        <authorList>
            <person name="Dougan E. K."/>
            <person name="Rhodes N."/>
            <person name="Thang M."/>
            <person name="Chan C."/>
        </authorList>
    </citation>
    <scope>NUCLEOTIDE SEQUENCE</scope>
</reference>
<dbReference type="PANTHER" id="PTHR47958">
    <property type="entry name" value="ATP-DEPENDENT RNA HELICASE DBP3"/>
    <property type="match status" value="1"/>
</dbReference>
<dbReference type="EMBL" id="CAJNDS010000546">
    <property type="protein sequence ID" value="CAE7217138.1"/>
    <property type="molecule type" value="Genomic_DNA"/>
</dbReference>
<keyword evidence="8 12" id="KW-0347">Helicase</keyword>
<dbReference type="PROSITE" id="PS51194">
    <property type="entry name" value="HELICASE_CTER"/>
    <property type="match status" value="1"/>
</dbReference>
<evidence type="ECO:0000256" key="5">
    <source>
        <dbReference type="ARBA" id="ARBA00022552"/>
    </source>
</evidence>
<evidence type="ECO:0000259" key="13">
    <source>
        <dbReference type="PROSITE" id="PS51192"/>
    </source>
</evidence>
<accession>A0A812K5A3</accession>
<evidence type="ECO:0000313" key="15">
    <source>
        <dbReference type="EMBL" id="CAE7217138.1"/>
    </source>
</evidence>
<dbReference type="InterPro" id="IPR000629">
    <property type="entry name" value="RNA-helicase_DEAD-box_CS"/>
</dbReference>
<comment type="subcellular location">
    <subcellularLocation>
        <location evidence="1">Nucleus</location>
        <location evidence="1">Nucleolus</location>
    </subcellularLocation>
</comment>
<evidence type="ECO:0000256" key="9">
    <source>
        <dbReference type="ARBA" id="ARBA00022840"/>
    </source>
</evidence>
<comment type="similarity">
    <text evidence="2">Belongs to the DEAD box helicase family. DDX5/DBP2 subfamily.</text>
</comment>
<dbReference type="PROSITE" id="PS00039">
    <property type="entry name" value="DEAD_ATP_HELICASE"/>
    <property type="match status" value="1"/>
</dbReference>
<organism evidence="15 16">
    <name type="scientific">Symbiodinium natans</name>
    <dbReference type="NCBI Taxonomy" id="878477"/>
    <lineage>
        <taxon>Eukaryota</taxon>
        <taxon>Sar</taxon>
        <taxon>Alveolata</taxon>
        <taxon>Dinophyceae</taxon>
        <taxon>Suessiales</taxon>
        <taxon>Symbiodiniaceae</taxon>
        <taxon>Symbiodinium</taxon>
    </lineage>
</organism>
<dbReference type="OrthoDB" id="440662at2759"/>
<dbReference type="InterPro" id="IPR044742">
    <property type="entry name" value="DEAD/DEAH_RhlB"/>
</dbReference>
<dbReference type="InterPro" id="IPR001650">
    <property type="entry name" value="Helicase_C-like"/>
</dbReference>
<name>A0A812K5A3_9DINO</name>
<keyword evidence="4" id="KW-0690">Ribosome biogenesis</keyword>
<protein>
    <recommendedName>
        <fullName evidence="3">RNA helicase</fullName>
        <ecNumber evidence="3">3.6.4.13</ecNumber>
    </recommendedName>
</protein>
<feature type="domain" description="Helicase C-terminal" evidence="14">
    <location>
        <begin position="148"/>
        <end position="313"/>
    </location>
</feature>
<dbReference type="InterPro" id="IPR027417">
    <property type="entry name" value="P-loop_NTPase"/>
</dbReference>
<dbReference type="GO" id="GO:0016787">
    <property type="term" value="F:hydrolase activity"/>
    <property type="evidence" value="ECO:0007669"/>
    <property type="project" value="UniProtKB-KW"/>
</dbReference>
<dbReference type="GO" id="GO:0003724">
    <property type="term" value="F:RNA helicase activity"/>
    <property type="evidence" value="ECO:0007669"/>
    <property type="project" value="UniProtKB-EC"/>
</dbReference>
<dbReference type="GO" id="GO:0003676">
    <property type="term" value="F:nucleic acid binding"/>
    <property type="evidence" value="ECO:0007669"/>
    <property type="project" value="InterPro"/>
</dbReference>
<comment type="caution">
    <text evidence="15">The sequence shown here is derived from an EMBL/GenBank/DDBJ whole genome shotgun (WGS) entry which is preliminary data.</text>
</comment>
<dbReference type="SMART" id="SM00487">
    <property type="entry name" value="DEXDc"/>
    <property type="match status" value="1"/>
</dbReference>
<keyword evidence="5" id="KW-0698">rRNA processing</keyword>
<evidence type="ECO:0000256" key="8">
    <source>
        <dbReference type="ARBA" id="ARBA00022806"/>
    </source>
</evidence>
<evidence type="ECO:0000313" key="16">
    <source>
        <dbReference type="Proteomes" id="UP000604046"/>
    </source>
</evidence>
<gene>
    <name evidence="15" type="ORF">SNAT2548_LOCUS7703</name>
</gene>
<dbReference type="CDD" id="cd18787">
    <property type="entry name" value="SF2_C_DEAD"/>
    <property type="match status" value="1"/>
</dbReference>
<dbReference type="InterPro" id="IPR011545">
    <property type="entry name" value="DEAD/DEAH_box_helicase_dom"/>
</dbReference>
<evidence type="ECO:0000256" key="2">
    <source>
        <dbReference type="ARBA" id="ARBA00009334"/>
    </source>
</evidence>
<dbReference type="AlphaFoldDB" id="A0A812K5A3"/>
<dbReference type="Proteomes" id="UP000604046">
    <property type="component" value="Unassembled WGS sequence"/>
</dbReference>
<dbReference type="GO" id="GO:0005524">
    <property type="term" value="F:ATP binding"/>
    <property type="evidence" value="ECO:0007669"/>
    <property type="project" value="UniProtKB-KW"/>
</dbReference>
<evidence type="ECO:0000256" key="11">
    <source>
        <dbReference type="ARBA" id="ARBA00037449"/>
    </source>
</evidence>
<dbReference type="PROSITE" id="PS51192">
    <property type="entry name" value="HELICASE_ATP_BIND_1"/>
    <property type="match status" value="1"/>
</dbReference>
<dbReference type="InterPro" id="IPR014001">
    <property type="entry name" value="Helicase_ATP-bd"/>
</dbReference>
<evidence type="ECO:0000256" key="10">
    <source>
        <dbReference type="ARBA" id="ARBA00023242"/>
    </source>
</evidence>
<evidence type="ECO:0000256" key="7">
    <source>
        <dbReference type="ARBA" id="ARBA00022801"/>
    </source>
</evidence>
<proteinExistence type="inferred from homology"/>